<keyword evidence="13" id="KW-1185">Reference proteome</keyword>
<comment type="catalytic activity">
    <reaction evidence="1 10">
        <text>(2R,3S)-3-isopropylmalate = (2S)-2-isopropylmalate</text>
        <dbReference type="Rhea" id="RHEA:32287"/>
        <dbReference type="ChEBI" id="CHEBI:1178"/>
        <dbReference type="ChEBI" id="CHEBI:35121"/>
        <dbReference type="EC" id="4.2.1.33"/>
    </reaction>
</comment>
<comment type="subunit">
    <text evidence="5 10">Heterodimer of LeuC and LeuD.</text>
</comment>
<evidence type="ECO:0000259" key="11">
    <source>
        <dbReference type="Pfam" id="PF00694"/>
    </source>
</evidence>
<dbReference type="AlphaFoldDB" id="A0A4V2SNY7"/>
<comment type="caution">
    <text evidence="12">The sequence shown here is derived from an EMBL/GenBank/DDBJ whole genome shotgun (WGS) entry which is preliminary data.</text>
</comment>
<dbReference type="FunFam" id="3.20.19.10:FF:000003">
    <property type="entry name" value="3-isopropylmalate dehydratase small subunit"/>
    <property type="match status" value="1"/>
</dbReference>
<gene>
    <name evidence="10" type="primary">leuD</name>
    <name evidence="12" type="ORF">EV659_108105</name>
</gene>
<dbReference type="FunCoup" id="A0A4V2SNY7">
    <property type="interactions" value="528"/>
</dbReference>
<evidence type="ECO:0000256" key="4">
    <source>
        <dbReference type="ARBA" id="ARBA00009845"/>
    </source>
</evidence>
<evidence type="ECO:0000313" key="13">
    <source>
        <dbReference type="Proteomes" id="UP000295399"/>
    </source>
</evidence>
<dbReference type="SUPFAM" id="SSF52016">
    <property type="entry name" value="LeuD/IlvD-like"/>
    <property type="match status" value="1"/>
</dbReference>
<sequence>MQPFTTLSSRPTPFVRDNVDTDLIIPAAYLKTVSREGLGRGCFETVRYDAEGQPRADSVFDQPAYAGSQILVGGDNFGCGSSREHAVWALADLGFRCVIAESFADIFASNCFKNGVLTVRLDRDAVTAIAAEGEAGRAIAVDLDAQTVTTEDGTVHRFEIDPFRKHCLLEGLDEVALTLDRHGDHIAAFEAADRLRRPWLHDAA</sequence>
<organism evidence="12 13">
    <name type="scientific">Rhodothalassium salexigens DSM 2132</name>
    <dbReference type="NCBI Taxonomy" id="1188247"/>
    <lineage>
        <taxon>Bacteria</taxon>
        <taxon>Pseudomonadati</taxon>
        <taxon>Pseudomonadota</taxon>
        <taxon>Alphaproteobacteria</taxon>
        <taxon>Rhodothalassiales</taxon>
        <taxon>Rhodothalassiaceae</taxon>
        <taxon>Rhodothalassium</taxon>
    </lineage>
</organism>
<evidence type="ECO:0000256" key="5">
    <source>
        <dbReference type="ARBA" id="ARBA00011271"/>
    </source>
</evidence>
<dbReference type="InterPro" id="IPR050075">
    <property type="entry name" value="LeuD"/>
</dbReference>
<proteinExistence type="inferred from homology"/>
<keyword evidence="8 10" id="KW-0456">Lyase</keyword>
<comment type="pathway">
    <text evidence="3 10">Amino-acid biosynthesis; L-leucine biosynthesis; L-leucine from 3-methyl-2-oxobutanoate: step 2/4.</text>
</comment>
<dbReference type="Gene3D" id="3.20.19.10">
    <property type="entry name" value="Aconitase, domain 4"/>
    <property type="match status" value="1"/>
</dbReference>
<evidence type="ECO:0000256" key="6">
    <source>
        <dbReference type="ARBA" id="ARBA00022430"/>
    </source>
</evidence>
<dbReference type="CDD" id="cd01577">
    <property type="entry name" value="IPMI_Swivel"/>
    <property type="match status" value="1"/>
</dbReference>
<evidence type="ECO:0000256" key="1">
    <source>
        <dbReference type="ARBA" id="ARBA00000491"/>
    </source>
</evidence>
<dbReference type="InParanoid" id="A0A4V2SNY7"/>
<name>A0A4V2SNY7_RHOSA</name>
<protein>
    <recommendedName>
        <fullName evidence="10">3-isopropylmalate dehydratase small subunit</fullName>
        <ecNumber evidence="10">4.2.1.33</ecNumber>
    </recommendedName>
    <alternativeName>
        <fullName evidence="10">Alpha-IPM isomerase</fullName>
        <shortName evidence="10">IPMI</shortName>
    </alternativeName>
    <alternativeName>
        <fullName evidence="10">Isopropylmalate isomerase</fullName>
    </alternativeName>
</protein>
<dbReference type="InterPro" id="IPR000573">
    <property type="entry name" value="AconitaseA/IPMdHydase_ssu_swvl"/>
</dbReference>
<dbReference type="InterPro" id="IPR033940">
    <property type="entry name" value="IPMI_Swivel"/>
</dbReference>
<dbReference type="OrthoDB" id="9777465at2"/>
<keyword evidence="7 10" id="KW-0028">Amino-acid biosynthesis</keyword>
<dbReference type="EC" id="4.2.1.33" evidence="10"/>
<dbReference type="RefSeq" id="WP_132708939.1">
    <property type="nucleotide sequence ID" value="NZ_JACIGF010000008.1"/>
</dbReference>
<evidence type="ECO:0000313" key="12">
    <source>
        <dbReference type="EMBL" id="TCP33006.1"/>
    </source>
</evidence>
<dbReference type="PANTHER" id="PTHR43345:SF5">
    <property type="entry name" value="3-ISOPROPYLMALATE DEHYDRATASE SMALL SUBUNIT"/>
    <property type="match status" value="1"/>
</dbReference>
<dbReference type="GO" id="GO:0003861">
    <property type="term" value="F:3-isopropylmalate dehydratase activity"/>
    <property type="evidence" value="ECO:0007669"/>
    <property type="project" value="UniProtKB-UniRule"/>
</dbReference>
<keyword evidence="6 10" id="KW-0432">Leucine biosynthesis</keyword>
<dbReference type="NCBIfam" id="NF002458">
    <property type="entry name" value="PRK01641.1"/>
    <property type="match status" value="1"/>
</dbReference>
<evidence type="ECO:0000256" key="8">
    <source>
        <dbReference type="ARBA" id="ARBA00023239"/>
    </source>
</evidence>
<dbReference type="GO" id="GO:0009316">
    <property type="term" value="C:3-isopropylmalate dehydratase complex"/>
    <property type="evidence" value="ECO:0007669"/>
    <property type="project" value="InterPro"/>
</dbReference>
<keyword evidence="9 10" id="KW-0100">Branched-chain amino acid biosynthesis</keyword>
<evidence type="ECO:0000256" key="9">
    <source>
        <dbReference type="ARBA" id="ARBA00023304"/>
    </source>
</evidence>
<evidence type="ECO:0000256" key="7">
    <source>
        <dbReference type="ARBA" id="ARBA00022605"/>
    </source>
</evidence>
<comment type="similarity">
    <text evidence="4 10">Belongs to the LeuD family. LeuD type 1 subfamily.</text>
</comment>
<dbReference type="InterPro" id="IPR004431">
    <property type="entry name" value="3-IsopropMal_deHydase_ssu"/>
</dbReference>
<dbReference type="Pfam" id="PF00694">
    <property type="entry name" value="Aconitase_C"/>
    <property type="match status" value="1"/>
</dbReference>
<dbReference type="EMBL" id="SLXO01000008">
    <property type="protein sequence ID" value="TCP33006.1"/>
    <property type="molecule type" value="Genomic_DNA"/>
</dbReference>
<dbReference type="HAMAP" id="MF_01031">
    <property type="entry name" value="LeuD_type1"/>
    <property type="match status" value="1"/>
</dbReference>
<comment type="function">
    <text evidence="2 10">Catalyzes the isomerization between 2-isopropylmalate and 3-isopropylmalate, via the formation of 2-isopropylmaleate.</text>
</comment>
<dbReference type="Proteomes" id="UP000295399">
    <property type="component" value="Unassembled WGS sequence"/>
</dbReference>
<dbReference type="UniPathway" id="UPA00048">
    <property type="reaction ID" value="UER00071"/>
</dbReference>
<dbReference type="PANTHER" id="PTHR43345">
    <property type="entry name" value="3-ISOPROPYLMALATE DEHYDRATASE SMALL SUBUNIT 2-RELATED-RELATED"/>
    <property type="match status" value="1"/>
</dbReference>
<evidence type="ECO:0000256" key="3">
    <source>
        <dbReference type="ARBA" id="ARBA00004729"/>
    </source>
</evidence>
<accession>A0A4V2SNY7</accession>
<dbReference type="InterPro" id="IPR015928">
    <property type="entry name" value="Aconitase/3IPM_dehydase_swvl"/>
</dbReference>
<reference evidence="12 13" key="1">
    <citation type="submission" date="2019-03" db="EMBL/GenBank/DDBJ databases">
        <title>Genomic Encyclopedia of Type Strains, Phase IV (KMG-IV): sequencing the most valuable type-strain genomes for metagenomic binning, comparative biology and taxonomic classification.</title>
        <authorList>
            <person name="Goeker M."/>
        </authorList>
    </citation>
    <scope>NUCLEOTIDE SEQUENCE [LARGE SCALE GENOMIC DNA]</scope>
    <source>
        <strain evidence="12 13">DSM 2132</strain>
    </source>
</reference>
<evidence type="ECO:0000256" key="2">
    <source>
        <dbReference type="ARBA" id="ARBA00002695"/>
    </source>
</evidence>
<evidence type="ECO:0000256" key="10">
    <source>
        <dbReference type="HAMAP-Rule" id="MF_01031"/>
    </source>
</evidence>
<dbReference type="GO" id="GO:0009098">
    <property type="term" value="P:L-leucine biosynthetic process"/>
    <property type="evidence" value="ECO:0007669"/>
    <property type="project" value="UniProtKB-UniRule"/>
</dbReference>
<feature type="domain" description="Aconitase A/isopropylmalate dehydratase small subunit swivel" evidence="11">
    <location>
        <begin position="1"/>
        <end position="123"/>
    </location>
</feature>
<dbReference type="NCBIfam" id="TIGR00171">
    <property type="entry name" value="leuD"/>
    <property type="match status" value="1"/>
</dbReference>